<dbReference type="PANTHER" id="PTHR31642">
    <property type="entry name" value="TRICHOTHECENE 3-O-ACETYLTRANSFERASE"/>
    <property type="match status" value="1"/>
</dbReference>
<dbReference type="RefSeq" id="XP_038975240.1">
    <property type="nucleotide sequence ID" value="XM_039119312.1"/>
</dbReference>
<organism evidence="4 5">
    <name type="scientific">Phoenix dactylifera</name>
    <name type="common">Date palm</name>
    <dbReference type="NCBI Taxonomy" id="42345"/>
    <lineage>
        <taxon>Eukaryota</taxon>
        <taxon>Viridiplantae</taxon>
        <taxon>Streptophyta</taxon>
        <taxon>Embryophyta</taxon>
        <taxon>Tracheophyta</taxon>
        <taxon>Spermatophyta</taxon>
        <taxon>Magnoliopsida</taxon>
        <taxon>Liliopsida</taxon>
        <taxon>Arecaceae</taxon>
        <taxon>Coryphoideae</taxon>
        <taxon>Phoeniceae</taxon>
        <taxon>Phoenix</taxon>
    </lineage>
</organism>
<protein>
    <submittedName>
        <fullName evidence="5">Fatty alcohol:caffeoyl-CoA acyltransferase</fullName>
    </submittedName>
</protein>
<dbReference type="InterPro" id="IPR023213">
    <property type="entry name" value="CAT-like_dom_sf"/>
</dbReference>
<dbReference type="Proteomes" id="UP000228380">
    <property type="component" value="Unplaced"/>
</dbReference>
<gene>
    <name evidence="5" type="primary">LOC103716242</name>
</gene>
<evidence type="ECO:0000256" key="2">
    <source>
        <dbReference type="ARBA" id="ARBA00022679"/>
    </source>
</evidence>
<dbReference type="Pfam" id="PF02458">
    <property type="entry name" value="Transferase"/>
    <property type="match status" value="1"/>
</dbReference>
<accession>A0A8B8ZLY9</accession>
<dbReference type="AlphaFoldDB" id="A0A8B8ZLY9"/>
<keyword evidence="4" id="KW-1185">Reference proteome</keyword>
<evidence type="ECO:0000313" key="5">
    <source>
        <dbReference type="RefSeq" id="XP_038975240.1"/>
    </source>
</evidence>
<evidence type="ECO:0000256" key="3">
    <source>
        <dbReference type="ARBA" id="ARBA00023315"/>
    </source>
</evidence>
<keyword evidence="2" id="KW-0808">Transferase</keyword>
<dbReference type="GO" id="GO:0016747">
    <property type="term" value="F:acyltransferase activity, transferring groups other than amino-acyl groups"/>
    <property type="evidence" value="ECO:0007669"/>
    <property type="project" value="TreeGrafter"/>
</dbReference>
<proteinExistence type="inferred from homology"/>
<evidence type="ECO:0000313" key="4">
    <source>
        <dbReference type="Proteomes" id="UP000228380"/>
    </source>
</evidence>
<sequence>MRALPQGRSLLQDLKVTILSSTTLYPSEKTERRSMFLSNIDQVLNFDVETVHFFAANLEFPSTAVVERLSPALEKVLVPYDFLAGRLKVEPGDDGRLIIDCNAAGVELVVASSELKLEEVGDLECPNSAFRQLVAKNIPDNGLALEDRLLCSFQVTSFKCGGFALGICNNHITFDGLSFQTFLQNLAAVASNRPLATTPCNDRRLLAARSPPQVSFPHPELITLQSIPHPNQHPPSTLLDSLSSYLHSHLFHLSPDDISALKDKAKTSPPPAASSFNVAAAHLWRCKALASSTRSSNKLSTVLYAVDLRSRLKPPLPRSYAGNAVLSAYATAACSELEAGPFARIVELVYKGAERMTDEYARSVIDWGQLNQGFPRGDVVVSSWLRLGFGEVEYPWGRPKHSFPVGNPQWDIILLFPASGKEGKGMNALVPLPTEDVEKFRSLFYKFLARDVVN</sequence>
<dbReference type="GeneID" id="103716242"/>
<dbReference type="OrthoDB" id="671439at2759"/>
<keyword evidence="3 5" id="KW-0012">Acyltransferase</keyword>
<comment type="similarity">
    <text evidence="1">Belongs to the plant acyltransferase family.</text>
</comment>
<reference evidence="5" key="1">
    <citation type="submission" date="2025-08" db="UniProtKB">
        <authorList>
            <consortium name="RefSeq"/>
        </authorList>
    </citation>
    <scope>IDENTIFICATION</scope>
    <source>
        <tissue evidence="5">Young leaves</tissue>
    </source>
</reference>
<dbReference type="PANTHER" id="PTHR31642:SF189">
    <property type="entry name" value="ACYLTRANSFERASE GLAUCE"/>
    <property type="match status" value="1"/>
</dbReference>
<evidence type="ECO:0000256" key="1">
    <source>
        <dbReference type="ARBA" id="ARBA00009861"/>
    </source>
</evidence>
<dbReference type="KEGG" id="pda:103716242"/>
<dbReference type="Gene3D" id="3.30.559.10">
    <property type="entry name" value="Chloramphenicol acetyltransferase-like domain"/>
    <property type="match status" value="2"/>
</dbReference>
<dbReference type="InterPro" id="IPR050317">
    <property type="entry name" value="Plant_Fungal_Acyltransferase"/>
</dbReference>
<name>A0A8B8ZLY9_PHODC</name>